<evidence type="ECO:0000256" key="1">
    <source>
        <dbReference type="SAM" id="MobiDB-lite"/>
    </source>
</evidence>
<protein>
    <submittedName>
        <fullName evidence="5">DUF5683 domain-containing protein</fullName>
    </submittedName>
</protein>
<keyword evidence="2" id="KW-1133">Transmembrane helix</keyword>
<accession>A0A3E5GMI7</accession>
<proteinExistence type="predicted"/>
<feature type="region of interest" description="Disordered" evidence="1">
    <location>
        <begin position="36"/>
        <end position="61"/>
    </location>
</feature>
<reference evidence="4 7" key="1">
    <citation type="submission" date="2015-09" db="EMBL/GenBank/DDBJ databases">
        <authorList>
            <consortium name="Pathogen Informatics"/>
        </authorList>
    </citation>
    <scope>NUCLEOTIDE SEQUENCE [LARGE SCALE GENOMIC DNA]</scope>
    <source>
        <strain evidence="4 7">2789STDY5834846</strain>
    </source>
</reference>
<feature type="transmembrane region" description="Helical" evidence="2">
    <location>
        <begin position="156"/>
        <end position="175"/>
    </location>
</feature>
<evidence type="ECO:0000259" key="3">
    <source>
        <dbReference type="Pfam" id="PF18935"/>
    </source>
</evidence>
<dbReference type="Proteomes" id="UP000095606">
    <property type="component" value="Unassembled WGS sequence"/>
</dbReference>
<keyword evidence="2" id="KW-0812">Transmembrane</keyword>
<evidence type="ECO:0000313" key="7">
    <source>
        <dbReference type="Proteomes" id="UP000095606"/>
    </source>
</evidence>
<evidence type="ECO:0000313" key="8">
    <source>
        <dbReference type="Proteomes" id="UP001060104"/>
    </source>
</evidence>
<sequence>MTRKSKKYQLLIITLLLCFLQVAGIDVYAQEPVTPVQKDSTIQSREAPKARARRHRDPAQVTDSLRKDSIKILHPERLQATDSLSAAKIQIADSLDAANKKELKKIEQPTPIVVKTDTVPPPVQDLNKKLFVPNPTKATWLAVVFPGGGQIYNRKYWKLPIIYGGFAGCAYALSWNGKMYKDYSQAYLDIMDSNPNTKSYEDLLPPNAQYNEEQLKNTLKRRKDSFRRFRDLSIFAFIGVYLISIIDAYVDAELSNFDISPDLSMKLEPTVIDNNSQFRSNSYKNKSVGLQCVLRF</sequence>
<evidence type="ECO:0000313" key="6">
    <source>
        <dbReference type="EMBL" id="UVQ76572.1"/>
    </source>
</evidence>
<keyword evidence="8" id="KW-1185">Reference proteome</keyword>
<organism evidence="4 7">
    <name type="scientific">Bacteroides faecis</name>
    <dbReference type="NCBI Taxonomy" id="674529"/>
    <lineage>
        <taxon>Bacteria</taxon>
        <taxon>Pseudomonadati</taxon>
        <taxon>Bacteroidota</taxon>
        <taxon>Bacteroidia</taxon>
        <taxon>Bacteroidales</taxon>
        <taxon>Bacteroidaceae</taxon>
        <taxon>Bacteroides</taxon>
    </lineage>
</organism>
<reference evidence="5" key="2">
    <citation type="submission" date="2022-08" db="EMBL/GenBank/DDBJ databases">
        <title>Genome Sequencing of Bacteroides fragilis Group Isolates with Nanopore Technology.</title>
        <authorList>
            <person name="Tisza M.J."/>
            <person name="Smith D."/>
            <person name="Dekker J.P."/>
        </authorList>
    </citation>
    <scope>NUCLEOTIDE SEQUENCE</scope>
    <source>
        <strain evidence="5">BFG-351</strain>
        <strain evidence="6">BFG-527</strain>
    </source>
</reference>
<dbReference type="Pfam" id="PF18935">
    <property type="entry name" value="DUF5683"/>
    <property type="match status" value="1"/>
</dbReference>
<evidence type="ECO:0000256" key="2">
    <source>
        <dbReference type="SAM" id="Phobius"/>
    </source>
</evidence>
<feature type="transmembrane region" description="Helical" evidence="2">
    <location>
        <begin position="229"/>
        <end position="250"/>
    </location>
</feature>
<dbReference type="Proteomes" id="UP001060104">
    <property type="component" value="Chromosome"/>
</dbReference>
<feature type="domain" description="DUF5683" evidence="3">
    <location>
        <begin position="133"/>
        <end position="296"/>
    </location>
</feature>
<dbReference type="InterPro" id="IPR043738">
    <property type="entry name" value="DUF5683"/>
</dbReference>
<gene>
    <name evidence="4" type="ORF">ERS852461_00109</name>
    <name evidence="5" type="ORF">NXW97_08225</name>
    <name evidence="6" type="ORF">NXY30_09465</name>
</gene>
<dbReference type="EMBL" id="CZAE01000001">
    <property type="protein sequence ID" value="CUO36598.1"/>
    <property type="molecule type" value="Genomic_DNA"/>
</dbReference>
<accession>A0A174EIS0</accession>
<keyword evidence="2" id="KW-0472">Membrane</keyword>
<dbReference type="RefSeq" id="WP_010536620.1">
    <property type="nucleotide sequence ID" value="NZ_CABMFH010000001.1"/>
</dbReference>
<dbReference type="Proteomes" id="UP001204548">
    <property type="component" value="Unassembled WGS sequence"/>
</dbReference>
<evidence type="ECO:0000313" key="5">
    <source>
        <dbReference type="EMBL" id="MCS2791989.1"/>
    </source>
</evidence>
<dbReference type="AlphaFoldDB" id="A0A174EIS0"/>
<dbReference type="EMBL" id="CP103141">
    <property type="protein sequence ID" value="UVQ76572.1"/>
    <property type="molecule type" value="Genomic_DNA"/>
</dbReference>
<evidence type="ECO:0000313" key="4">
    <source>
        <dbReference type="EMBL" id="CUO36598.1"/>
    </source>
</evidence>
<dbReference type="EMBL" id="JANUTS010000001">
    <property type="protein sequence ID" value="MCS2791989.1"/>
    <property type="molecule type" value="Genomic_DNA"/>
</dbReference>
<dbReference type="GeneID" id="69588791"/>
<name>A0A174EIS0_9BACE</name>